<organism evidence="1 2">
    <name type="scientific">Gigaspora margarita</name>
    <dbReference type="NCBI Taxonomy" id="4874"/>
    <lineage>
        <taxon>Eukaryota</taxon>
        <taxon>Fungi</taxon>
        <taxon>Fungi incertae sedis</taxon>
        <taxon>Mucoromycota</taxon>
        <taxon>Glomeromycotina</taxon>
        <taxon>Glomeromycetes</taxon>
        <taxon>Diversisporales</taxon>
        <taxon>Gigasporaceae</taxon>
        <taxon>Gigaspora</taxon>
    </lineage>
</organism>
<protein>
    <submittedName>
        <fullName evidence="1">38755_t:CDS:1</fullName>
    </submittedName>
</protein>
<proteinExistence type="predicted"/>
<evidence type="ECO:0000313" key="1">
    <source>
        <dbReference type="EMBL" id="CAG8836802.1"/>
    </source>
</evidence>
<comment type="caution">
    <text evidence="1">The sequence shown here is derived from an EMBL/GenBank/DDBJ whole genome shotgun (WGS) entry which is preliminary data.</text>
</comment>
<dbReference type="Proteomes" id="UP000789901">
    <property type="component" value="Unassembled WGS sequence"/>
</dbReference>
<name>A0ABN7WNS8_GIGMA</name>
<feature type="non-terminal residue" evidence="1">
    <location>
        <position position="1"/>
    </location>
</feature>
<evidence type="ECO:0000313" key="2">
    <source>
        <dbReference type="Proteomes" id="UP000789901"/>
    </source>
</evidence>
<gene>
    <name evidence="1" type="ORF">GMARGA_LOCUS33213</name>
</gene>
<accession>A0ABN7WNS8</accession>
<dbReference type="EMBL" id="CAJVQB010054386">
    <property type="protein sequence ID" value="CAG8836802.1"/>
    <property type="molecule type" value="Genomic_DNA"/>
</dbReference>
<reference evidence="1 2" key="1">
    <citation type="submission" date="2021-06" db="EMBL/GenBank/DDBJ databases">
        <authorList>
            <person name="Kallberg Y."/>
            <person name="Tangrot J."/>
            <person name="Rosling A."/>
        </authorList>
    </citation>
    <scope>NUCLEOTIDE SEQUENCE [LARGE SCALE GENOMIC DNA]</scope>
    <source>
        <strain evidence="1 2">120-4 pot B 10/14</strain>
    </source>
</reference>
<keyword evidence="2" id="KW-1185">Reference proteome</keyword>
<sequence length="68" mass="7877">AFLEISSTFWSCSLVVFWRIYQREAPKRRRAIFGISCCSLRRLGVVLQQFPLNVLKLFAASASIKFLH</sequence>